<organism evidence="3 4">
    <name type="scientific">Aquiflexum gelatinilyticum</name>
    <dbReference type="NCBI Taxonomy" id="2961943"/>
    <lineage>
        <taxon>Bacteria</taxon>
        <taxon>Pseudomonadati</taxon>
        <taxon>Bacteroidota</taxon>
        <taxon>Cytophagia</taxon>
        <taxon>Cytophagales</taxon>
        <taxon>Cyclobacteriaceae</taxon>
        <taxon>Aquiflexum</taxon>
    </lineage>
</organism>
<evidence type="ECO:0000256" key="2">
    <source>
        <dbReference type="SAM" id="Phobius"/>
    </source>
</evidence>
<keyword evidence="1" id="KW-0175">Coiled coil</keyword>
<feature type="transmembrane region" description="Helical" evidence="2">
    <location>
        <begin position="21"/>
        <end position="42"/>
    </location>
</feature>
<dbReference type="Proteomes" id="UP001142175">
    <property type="component" value="Unassembled WGS sequence"/>
</dbReference>
<proteinExistence type="predicted"/>
<keyword evidence="2" id="KW-1133">Transmembrane helix</keyword>
<protein>
    <submittedName>
        <fullName evidence="3">Uncharacterized protein</fullName>
    </submittedName>
</protein>
<keyword evidence="2" id="KW-0812">Transmembrane</keyword>
<keyword evidence="2" id="KW-0472">Membrane</keyword>
<evidence type="ECO:0000313" key="3">
    <source>
        <dbReference type="EMBL" id="MCR9015990.1"/>
    </source>
</evidence>
<accession>A0A9X2P8Y8</accession>
<dbReference type="EMBL" id="JANSUY010000011">
    <property type="protein sequence ID" value="MCR9015990.1"/>
    <property type="molecule type" value="Genomic_DNA"/>
</dbReference>
<evidence type="ECO:0000313" key="4">
    <source>
        <dbReference type="Proteomes" id="UP001142175"/>
    </source>
</evidence>
<evidence type="ECO:0000256" key="1">
    <source>
        <dbReference type="SAM" id="Coils"/>
    </source>
</evidence>
<feature type="coiled-coil region" evidence="1">
    <location>
        <begin position="138"/>
        <end position="165"/>
    </location>
</feature>
<gene>
    <name evidence="3" type="ORF">NU887_13170</name>
</gene>
<comment type="caution">
    <text evidence="3">The sequence shown here is derived from an EMBL/GenBank/DDBJ whole genome shotgun (WGS) entry which is preliminary data.</text>
</comment>
<sequence>MARFFRNIRQQLLVENRFTRYLIYAIGEIFLVVVGIMIAVYFNNKNTDKKTKAETNRLVADLEKGLKTNQFLLDRFSGRFDAQDSMMGLLINGELTEENFKRNRILNDLMGNSTQYAWLQDENIITILQKERDFDLSYNQLIKLIKSYKSRLDDLEKTAEELNELGNWNEKLMADNFDWYSGTTKEDRDKKVQYILRDPFYKNRLSLFRKKFKNQISNITSMAAIRAAIMGEIKRLNEGLNNAQLDEFFKTLGMQPFPQLDCSELEREWEDDFSGLIFFLFFNGTDESVTIYRLRENVDAWESFKINPGEYEIFGQVPGRGFMIGSPDSCQQLFVAKKRGYLLIK</sequence>
<reference evidence="3" key="1">
    <citation type="submission" date="2022-08" db="EMBL/GenBank/DDBJ databases">
        <authorList>
            <person name="Zhang D."/>
        </authorList>
    </citation>
    <scope>NUCLEOTIDE SEQUENCE</scope>
    <source>
        <strain evidence="3">XJ19-11</strain>
    </source>
</reference>
<keyword evidence="4" id="KW-1185">Reference proteome</keyword>
<name>A0A9X2P8Y8_9BACT</name>
<dbReference type="RefSeq" id="WP_258423847.1">
    <property type="nucleotide sequence ID" value="NZ_JANSUY010000011.1"/>
</dbReference>
<dbReference type="AlphaFoldDB" id="A0A9X2P8Y8"/>